<dbReference type="InterPro" id="IPR039013">
    <property type="entry name" value="YgiF"/>
</dbReference>
<dbReference type="KEGG" id="adp:NCTC12871_00236"/>
<evidence type="ECO:0000313" key="3">
    <source>
        <dbReference type="Proteomes" id="UP000279799"/>
    </source>
</evidence>
<dbReference type="SUPFAM" id="SSF55154">
    <property type="entry name" value="CYTH-like phosphatases"/>
    <property type="match status" value="1"/>
</dbReference>
<dbReference type="PROSITE" id="PS51707">
    <property type="entry name" value="CYTH"/>
    <property type="match status" value="1"/>
</dbReference>
<dbReference type="GO" id="GO:0050355">
    <property type="term" value="F:inorganic triphosphate phosphatase activity"/>
    <property type="evidence" value="ECO:0007669"/>
    <property type="project" value="InterPro"/>
</dbReference>
<dbReference type="Pfam" id="PF01928">
    <property type="entry name" value="CYTH"/>
    <property type="match status" value="1"/>
</dbReference>
<dbReference type="GO" id="GO:0046872">
    <property type="term" value="F:metal ion binding"/>
    <property type="evidence" value="ECO:0007669"/>
    <property type="project" value="TreeGrafter"/>
</dbReference>
<reference evidence="2 3" key="1">
    <citation type="submission" date="2018-12" db="EMBL/GenBank/DDBJ databases">
        <authorList>
            <consortium name="Pathogen Informatics"/>
        </authorList>
    </citation>
    <scope>NUCLEOTIDE SEQUENCE [LARGE SCALE GENOMIC DNA]</scope>
    <source>
        <strain evidence="2 3">NCTC12871</strain>
    </source>
</reference>
<proteinExistence type="predicted"/>
<dbReference type="SMART" id="SM01118">
    <property type="entry name" value="CYTH"/>
    <property type="match status" value="1"/>
</dbReference>
<feature type="domain" description="CYTH" evidence="1">
    <location>
        <begin position="3"/>
        <end position="202"/>
    </location>
</feature>
<dbReference type="Proteomes" id="UP000279799">
    <property type="component" value="Chromosome"/>
</dbReference>
<gene>
    <name evidence="2" type="ORF">NCTC12871_00236</name>
</gene>
<dbReference type="OrthoDB" id="3034217at2"/>
<accession>A0A448TS38</accession>
<dbReference type="EMBL" id="LR134510">
    <property type="protein sequence ID" value="VEJ08820.1"/>
    <property type="molecule type" value="Genomic_DNA"/>
</dbReference>
<dbReference type="InterPro" id="IPR023577">
    <property type="entry name" value="CYTH_domain"/>
</dbReference>
<dbReference type="Gene3D" id="2.40.320.10">
    <property type="entry name" value="Hypothetical Protein Pfu-838710-001"/>
    <property type="match status" value="1"/>
</dbReference>
<dbReference type="InterPro" id="IPR033469">
    <property type="entry name" value="CYTH-like_dom_sf"/>
</dbReference>
<name>A0A448TS38_9PAST</name>
<protein>
    <submittedName>
        <fullName evidence="2">Adenylate cyclase</fullName>
    </submittedName>
</protein>
<keyword evidence="3" id="KW-1185">Reference proteome</keyword>
<dbReference type="CDD" id="cd07756">
    <property type="entry name" value="CYTH-like_Pase_CHAD"/>
    <property type="match status" value="1"/>
</dbReference>
<sequence length="359" mass="41895">MKNNEIELKLRLRPDFLFKLSANLESYNNYSQKQQTLINTYYDTPDLALSRQKSILRIRKIKNQFILTIKLAGQVTGGLHSHPEYNIDLPDDKLDLTALQKKFALTLPCKQEELSPLFQTNFTRKLWLIPYRAAQIELALDEGEIISPRASEKDIICELEFELKEGKPIDILSFVYHFSSDNGAMLSATNKATRGYWLALDNHAQMDDYLAQWEKVLTLPQDQQIPAILAFEQDIVENAWRLGKTYFSQDFTRTVQLISAFFNLYTYITDVKMGQYLIANLEYLAPEILQAFSPTLVHDFASFNQYAYQQIQQIMQEHSQDRNNDKAVQALWDWLYCNVQLKRLIIEMLIVLNEKNKEK</sequence>
<evidence type="ECO:0000259" key="1">
    <source>
        <dbReference type="PROSITE" id="PS51707"/>
    </source>
</evidence>
<evidence type="ECO:0000313" key="2">
    <source>
        <dbReference type="EMBL" id="VEJ08820.1"/>
    </source>
</evidence>
<dbReference type="RefSeq" id="WP_126598222.1">
    <property type="nucleotide sequence ID" value="NZ_LR134510.1"/>
</dbReference>
<dbReference type="PANTHER" id="PTHR39569:SF1">
    <property type="entry name" value="INORGANIC TRIPHOSPHATASE"/>
    <property type="match status" value="1"/>
</dbReference>
<dbReference type="PANTHER" id="PTHR39569">
    <property type="entry name" value="INORGANIC TRIPHOSPHATASE"/>
    <property type="match status" value="1"/>
</dbReference>
<dbReference type="AlphaFoldDB" id="A0A448TS38"/>
<organism evidence="2 3">
    <name type="scientific">Actinobacillus delphinicola</name>
    <dbReference type="NCBI Taxonomy" id="51161"/>
    <lineage>
        <taxon>Bacteria</taxon>
        <taxon>Pseudomonadati</taxon>
        <taxon>Pseudomonadota</taxon>
        <taxon>Gammaproteobacteria</taxon>
        <taxon>Pasteurellales</taxon>
        <taxon>Pasteurellaceae</taxon>
        <taxon>Actinobacillus</taxon>
    </lineage>
</organism>